<accession>T0Z817</accession>
<reference evidence="2" key="2">
    <citation type="journal article" date="2014" name="ISME J.">
        <title>Microbial stratification in low pH oxic and suboxic macroscopic growths along an acid mine drainage.</title>
        <authorList>
            <person name="Mendez-Garcia C."/>
            <person name="Mesa V."/>
            <person name="Sprenger R.R."/>
            <person name="Richter M."/>
            <person name="Diez M.S."/>
            <person name="Solano J."/>
            <person name="Bargiela R."/>
            <person name="Golyshina O.V."/>
            <person name="Manteca A."/>
            <person name="Ramos J.L."/>
            <person name="Gallego J.R."/>
            <person name="Llorente I."/>
            <person name="Martins Dos Santos V.A."/>
            <person name="Jensen O.N."/>
            <person name="Pelaez A.I."/>
            <person name="Sanchez J."/>
            <person name="Ferrer M."/>
        </authorList>
    </citation>
    <scope>NUCLEOTIDE SEQUENCE</scope>
</reference>
<name>T0Z817_9ZZZZ</name>
<dbReference type="GO" id="GO:0016020">
    <property type="term" value="C:membrane"/>
    <property type="evidence" value="ECO:0007669"/>
    <property type="project" value="InterPro"/>
</dbReference>
<protein>
    <submittedName>
        <fullName evidence="2">Membrane-bound lytic murein transglycosylase D</fullName>
    </submittedName>
</protein>
<dbReference type="Gene3D" id="1.10.530.10">
    <property type="match status" value="1"/>
</dbReference>
<dbReference type="InterPro" id="IPR023346">
    <property type="entry name" value="Lysozyme-like_dom_sf"/>
</dbReference>
<evidence type="ECO:0000259" key="1">
    <source>
        <dbReference type="Pfam" id="PF01464"/>
    </source>
</evidence>
<dbReference type="PROSITE" id="PS00922">
    <property type="entry name" value="TRANSGLYCOSYLASE"/>
    <property type="match status" value="1"/>
</dbReference>
<dbReference type="InterPro" id="IPR008258">
    <property type="entry name" value="Transglycosylase_SLT_dom_1"/>
</dbReference>
<comment type="caution">
    <text evidence="2">The sequence shown here is derived from an EMBL/GenBank/DDBJ whole genome shotgun (WGS) entry which is preliminary data.</text>
</comment>
<dbReference type="InterPro" id="IPR000189">
    <property type="entry name" value="Transglyc_AS"/>
</dbReference>
<sequence length="164" mass="18980">RSGFRLTNTMNPRVRVELNWYIHHPGYMERTATRAKPYLYFILKAVRKRHLPTEIALLPIVESAYDPYAYSWAHAAGLWQFIPSTARHFGIKINWWFDGRRDLIESTRSALDFLSELHAQFGSWLLALAAYNSGAITVENAIQENQRLGRPTDFWSLDLPAATE</sequence>
<dbReference type="EMBL" id="AUZX01011157">
    <property type="protein sequence ID" value="EQD44151.1"/>
    <property type="molecule type" value="Genomic_DNA"/>
</dbReference>
<reference evidence="2" key="1">
    <citation type="submission" date="2013-08" db="EMBL/GenBank/DDBJ databases">
        <authorList>
            <person name="Mendez C."/>
            <person name="Richter M."/>
            <person name="Ferrer M."/>
            <person name="Sanchez J."/>
        </authorList>
    </citation>
    <scope>NUCLEOTIDE SEQUENCE</scope>
</reference>
<feature type="domain" description="Transglycosylase SLT" evidence="1">
    <location>
        <begin position="41"/>
        <end position="148"/>
    </location>
</feature>
<dbReference type="GO" id="GO:0008933">
    <property type="term" value="F:peptidoglycan lytic transglycosylase activity"/>
    <property type="evidence" value="ECO:0007669"/>
    <property type="project" value="InterPro"/>
</dbReference>
<dbReference type="PANTHER" id="PTHR37423:SF2">
    <property type="entry name" value="MEMBRANE-BOUND LYTIC MUREIN TRANSGLYCOSYLASE C"/>
    <property type="match status" value="1"/>
</dbReference>
<proteinExistence type="predicted"/>
<dbReference type="CDD" id="cd16894">
    <property type="entry name" value="MltD-like"/>
    <property type="match status" value="1"/>
</dbReference>
<feature type="non-terminal residue" evidence="2">
    <location>
        <position position="164"/>
    </location>
</feature>
<organism evidence="2">
    <name type="scientific">mine drainage metagenome</name>
    <dbReference type="NCBI Taxonomy" id="410659"/>
    <lineage>
        <taxon>unclassified sequences</taxon>
        <taxon>metagenomes</taxon>
        <taxon>ecological metagenomes</taxon>
    </lineage>
</organism>
<dbReference type="SUPFAM" id="SSF53955">
    <property type="entry name" value="Lysozyme-like"/>
    <property type="match status" value="1"/>
</dbReference>
<feature type="non-terminal residue" evidence="2">
    <location>
        <position position="1"/>
    </location>
</feature>
<evidence type="ECO:0000313" key="2">
    <source>
        <dbReference type="EMBL" id="EQD44151.1"/>
    </source>
</evidence>
<dbReference type="GO" id="GO:0000270">
    <property type="term" value="P:peptidoglycan metabolic process"/>
    <property type="evidence" value="ECO:0007669"/>
    <property type="project" value="InterPro"/>
</dbReference>
<dbReference type="Pfam" id="PF01464">
    <property type="entry name" value="SLT"/>
    <property type="match status" value="1"/>
</dbReference>
<gene>
    <name evidence="2" type="ORF">B1A_15202</name>
</gene>
<dbReference type="PANTHER" id="PTHR37423">
    <property type="entry name" value="SOLUBLE LYTIC MUREIN TRANSGLYCOSYLASE-RELATED"/>
    <property type="match status" value="1"/>
</dbReference>
<dbReference type="AlphaFoldDB" id="T0Z817"/>